<reference evidence="3 4" key="1">
    <citation type="submission" date="2023-04" db="EMBL/GenBank/DDBJ databases">
        <title>Forest soil microbial communities from Buena Vista Peninsula, Colon Province, Panama.</title>
        <authorList>
            <person name="Bouskill N."/>
        </authorList>
    </citation>
    <scope>NUCLEOTIDE SEQUENCE [LARGE SCALE GENOMIC DNA]</scope>
    <source>
        <strain evidence="3 4">CFH S0262</strain>
    </source>
</reference>
<proteinExistence type="predicted"/>
<dbReference type="PANTHER" id="PTHR24094:SF15">
    <property type="entry name" value="AMP-DEPENDENT SYNTHETASE_LIGASE DOMAIN-CONTAINING PROTEIN-RELATED"/>
    <property type="match status" value="1"/>
</dbReference>
<organism evidence="3 4">
    <name type="scientific">Prescottella agglutinans</name>
    <dbReference type="NCBI Taxonomy" id="1644129"/>
    <lineage>
        <taxon>Bacteria</taxon>
        <taxon>Bacillati</taxon>
        <taxon>Actinomycetota</taxon>
        <taxon>Actinomycetes</taxon>
        <taxon>Mycobacteriales</taxon>
        <taxon>Nocardiaceae</taxon>
        <taxon>Prescottella</taxon>
    </lineage>
</organism>
<dbReference type="Pfam" id="PF07510">
    <property type="entry name" value="GmrSD_C"/>
    <property type="match status" value="1"/>
</dbReference>
<dbReference type="InterPro" id="IPR011089">
    <property type="entry name" value="GmrSD_C"/>
</dbReference>
<dbReference type="RefSeq" id="WP_280764193.1">
    <property type="nucleotide sequence ID" value="NZ_JARXVC010000035.1"/>
</dbReference>
<comment type="caution">
    <text evidence="3">The sequence shown here is derived from an EMBL/GenBank/DDBJ whole genome shotgun (WGS) entry which is preliminary data.</text>
</comment>
<feature type="domain" description="GmrSD restriction endonucleases C-terminal" evidence="2">
    <location>
        <begin position="102"/>
        <end position="230"/>
    </location>
</feature>
<evidence type="ECO:0000313" key="4">
    <source>
        <dbReference type="Proteomes" id="UP001160334"/>
    </source>
</evidence>
<keyword evidence="4" id="KW-1185">Reference proteome</keyword>
<dbReference type="Proteomes" id="UP001160334">
    <property type="component" value="Unassembled WGS sequence"/>
</dbReference>
<accession>A0ABT6ML36</accession>
<name>A0ABT6ML36_9NOCA</name>
<evidence type="ECO:0000313" key="3">
    <source>
        <dbReference type="EMBL" id="MDH6285034.1"/>
    </source>
</evidence>
<evidence type="ECO:0000259" key="2">
    <source>
        <dbReference type="Pfam" id="PF07510"/>
    </source>
</evidence>
<dbReference type="EMBL" id="JARXVC010000035">
    <property type="protein sequence ID" value="MDH6285034.1"/>
    <property type="molecule type" value="Genomic_DNA"/>
</dbReference>
<sequence length="245" mass="25973">MSTLRRGTLVAALAALVPLGVVVANEATSRAPVTPAASSAILDGPATTAPDVDELIASLTIVDGLPKVPGYERDCTKGKACVYGTAWTDNYVGRDAGNGCDTRNDVRGQQLVDVTFKPGTRDCKVTGGLLRDPYTGKDIVFNPKKPSAIQIDHVFPLARAWRAGAANWSVEQRTALANDTEHNLLEVDGPANQAKSDKGLDTWMPANTAYHCDYARQYLGLAAEYKLAVTRGDVAAARSACVASR</sequence>
<feature type="chain" id="PRO_5045801155" description="GmrSD restriction endonucleases C-terminal domain-containing protein" evidence="1">
    <location>
        <begin position="24"/>
        <end position="245"/>
    </location>
</feature>
<feature type="signal peptide" evidence="1">
    <location>
        <begin position="1"/>
        <end position="23"/>
    </location>
</feature>
<keyword evidence="1" id="KW-0732">Signal</keyword>
<protein>
    <recommendedName>
        <fullName evidence="2">GmrSD restriction endonucleases C-terminal domain-containing protein</fullName>
    </recommendedName>
</protein>
<evidence type="ECO:0000256" key="1">
    <source>
        <dbReference type="SAM" id="SignalP"/>
    </source>
</evidence>
<dbReference type="PANTHER" id="PTHR24094">
    <property type="entry name" value="SECRETED PROTEIN"/>
    <property type="match status" value="1"/>
</dbReference>
<gene>
    <name evidence="3" type="ORF">M2280_006298</name>
</gene>